<keyword evidence="8" id="KW-1185">Reference proteome</keyword>
<keyword evidence="3" id="KW-0238">DNA-binding</keyword>
<dbReference type="Pfam" id="PF01385">
    <property type="entry name" value="OrfB_IS605"/>
    <property type="match status" value="1"/>
</dbReference>
<dbReference type="RefSeq" id="WP_262068992.1">
    <property type="nucleotide sequence ID" value="NZ_JAMXOC010000009.1"/>
</dbReference>
<proteinExistence type="inferred from homology"/>
<dbReference type="Pfam" id="PF07282">
    <property type="entry name" value="Cas12f1-like_TNB"/>
    <property type="match status" value="1"/>
</dbReference>
<organism evidence="7 8">
    <name type="scientific">Ohessyouella blattaphilus</name>
    <dbReference type="NCBI Taxonomy" id="2949333"/>
    <lineage>
        <taxon>Bacteria</taxon>
        <taxon>Bacillati</taxon>
        <taxon>Bacillota</taxon>
        <taxon>Clostridia</taxon>
        <taxon>Lachnospirales</taxon>
        <taxon>Lachnospiraceae</taxon>
        <taxon>Ohessyouella</taxon>
    </lineage>
</organism>
<feature type="domain" description="Cas12f1-like TNB" evidence="6">
    <location>
        <begin position="347"/>
        <end position="424"/>
    </location>
</feature>
<reference evidence="7 8" key="1">
    <citation type="journal article" date="2022" name="Genome Biol. Evol.">
        <title>Host diet, physiology and behaviors set the stage for Lachnospiraceae cladogenesis.</title>
        <authorList>
            <person name="Vera-Ponce De Leon A."/>
            <person name="Schneider M."/>
            <person name="Jahnes B.C."/>
            <person name="Sadowski V."/>
            <person name="Camuy-Velez L.A."/>
            <person name="Duan J."/>
            <person name="Sabree Z.L."/>
        </authorList>
    </citation>
    <scope>NUCLEOTIDE SEQUENCE [LARGE SCALE GENOMIC DNA]</scope>
    <source>
        <strain evidence="7 8">PAL227</strain>
    </source>
</reference>
<keyword evidence="4" id="KW-0233">DNA recombination</keyword>
<comment type="caution">
    <text evidence="7">The sequence shown here is derived from an EMBL/GenBank/DDBJ whole genome shotgun (WGS) entry which is preliminary data.</text>
</comment>
<accession>A0ABT1EHE3</accession>
<dbReference type="InterPro" id="IPR001959">
    <property type="entry name" value="Transposase"/>
</dbReference>
<evidence type="ECO:0000256" key="4">
    <source>
        <dbReference type="ARBA" id="ARBA00023172"/>
    </source>
</evidence>
<dbReference type="EMBL" id="JAMZFV010000009">
    <property type="protein sequence ID" value="MCP1110111.1"/>
    <property type="molecule type" value="Genomic_DNA"/>
</dbReference>
<keyword evidence="2" id="KW-0815">Transposition</keyword>
<evidence type="ECO:0000256" key="2">
    <source>
        <dbReference type="ARBA" id="ARBA00022578"/>
    </source>
</evidence>
<evidence type="ECO:0000256" key="1">
    <source>
        <dbReference type="ARBA" id="ARBA00008761"/>
    </source>
</evidence>
<dbReference type="NCBIfam" id="TIGR01766">
    <property type="entry name" value="IS200/IS605 family accessory protein TnpB-like domain"/>
    <property type="match status" value="1"/>
</dbReference>
<evidence type="ECO:0000313" key="7">
    <source>
        <dbReference type="EMBL" id="MCP1110111.1"/>
    </source>
</evidence>
<evidence type="ECO:0000313" key="8">
    <source>
        <dbReference type="Proteomes" id="UP001523565"/>
    </source>
</evidence>
<evidence type="ECO:0000259" key="6">
    <source>
        <dbReference type="Pfam" id="PF07282"/>
    </source>
</evidence>
<evidence type="ECO:0000256" key="3">
    <source>
        <dbReference type="ARBA" id="ARBA00023125"/>
    </source>
</evidence>
<comment type="similarity">
    <text evidence="1">In the C-terminal section; belongs to the transposase 35 family.</text>
</comment>
<name>A0ABT1EHE3_9FIRM</name>
<gene>
    <name evidence="7" type="ORF">NK118_07600</name>
</gene>
<dbReference type="InterPro" id="IPR010095">
    <property type="entry name" value="Cas12f1-like_TNB"/>
</dbReference>
<dbReference type="Proteomes" id="UP001523565">
    <property type="component" value="Unassembled WGS sequence"/>
</dbReference>
<dbReference type="NCBIfam" id="NF040570">
    <property type="entry name" value="guided_TnpB"/>
    <property type="match status" value="1"/>
</dbReference>
<feature type="domain" description="Probable transposase IS891/IS1136/IS1341" evidence="5">
    <location>
        <begin position="216"/>
        <end position="321"/>
    </location>
</feature>
<evidence type="ECO:0000259" key="5">
    <source>
        <dbReference type="Pfam" id="PF01385"/>
    </source>
</evidence>
<sequence length="465" mass="52874">MYKSKQILISKRKEPELYTYLEDLGFLAKSLYNASLFRIRQNFTGRRKEVLSENEEFVAEEIRQVLSRYPHLQKPKSVLTYTFLEKLMRVTENPDFFAGLPMQSAQAVVKQAVTDFNNWLAAKKDYGNNSHKYLGEPQMPRYKKGEFCSFLFTNQDCVLYAREDCTEGANLKFPKKKGHYLLASLPLDAKLKMVQVSRCYDSYKLGIVLEFPVLEVCTGERVAAIDFGINNLATIVSTGDICQVYKGGIIKSKNQWFNKERARLTSIMTKGHQVKQRVSSRRLTRLSKDRHLFIQDYFHKVSRDIVNACVKDGVGTLILGVNQGWKQEANLGKAMNQSFTQIPLGILKEMIRYKAEWAGISVYEQEESYTSKADFLSSDVMPVYSQRQADSPLTIFSGKRIKRGLYASGSGVILNADVNAAANIMRKAIPTSSLELKRETLESPKVINLRDLNCKSIPVKRIVAA</sequence>
<protein>
    <submittedName>
        <fullName evidence="7">Transposase</fullName>
    </submittedName>
</protein>